<feature type="domain" description="RRM" evidence="3">
    <location>
        <begin position="40"/>
        <end position="117"/>
    </location>
</feature>
<dbReference type="GO" id="GO:0003723">
    <property type="term" value="F:RNA binding"/>
    <property type="evidence" value="ECO:0007669"/>
    <property type="project" value="UniProtKB-UniRule"/>
</dbReference>
<accession>A0A392NJ30</accession>
<dbReference type="PROSITE" id="PS50102">
    <property type="entry name" value="RRM"/>
    <property type="match status" value="1"/>
</dbReference>
<dbReference type="CDD" id="cd00590">
    <property type="entry name" value="RRM_SF"/>
    <property type="match status" value="1"/>
</dbReference>
<feature type="non-terminal residue" evidence="4">
    <location>
        <position position="207"/>
    </location>
</feature>
<evidence type="ECO:0000256" key="1">
    <source>
        <dbReference type="PROSITE-ProRule" id="PRU00176"/>
    </source>
</evidence>
<protein>
    <submittedName>
        <fullName evidence="4">RNA-binding protein 25-like</fullName>
    </submittedName>
</protein>
<dbReference type="InterPro" id="IPR035979">
    <property type="entry name" value="RBD_domain_sf"/>
</dbReference>
<dbReference type="EMBL" id="LXQA010040318">
    <property type="protein sequence ID" value="MCH99441.1"/>
    <property type="molecule type" value="Genomic_DNA"/>
</dbReference>
<dbReference type="InterPro" id="IPR012677">
    <property type="entry name" value="Nucleotide-bd_a/b_plait_sf"/>
</dbReference>
<keyword evidence="1" id="KW-0694">RNA-binding</keyword>
<feature type="compositionally biased region" description="Basic and acidic residues" evidence="2">
    <location>
        <begin position="1"/>
        <end position="18"/>
    </location>
</feature>
<dbReference type="Proteomes" id="UP000265520">
    <property type="component" value="Unassembled WGS sequence"/>
</dbReference>
<keyword evidence="5" id="KW-1185">Reference proteome</keyword>
<dbReference type="SUPFAM" id="SSF54928">
    <property type="entry name" value="RNA-binding domain, RBD"/>
    <property type="match status" value="1"/>
</dbReference>
<dbReference type="AlphaFoldDB" id="A0A392NJ30"/>
<feature type="region of interest" description="Disordered" evidence="2">
    <location>
        <begin position="1"/>
        <end position="30"/>
    </location>
</feature>
<dbReference type="Pfam" id="PF00076">
    <property type="entry name" value="RRM_1"/>
    <property type="match status" value="1"/>
</dbReference>
<proteinExistence type="predicted"/>
<dbReference type="Gene3D" id="3.30.70.330">
    <property type="match status" value="1"/>
</dbReference>
<name>A0A392NJ30_9FABA</name>
<dbReference type="InterPro" id="IPR000504">
    <property type="entry name" value="RRM_dom"/>
</dbReference>
<organism evidence="4 5">
    <name type="scientific">Trifolium medium</name>
    <dbReference type="NCBI Taxonomy" id="97028"/>
    <lineage>
        <taxon>Eukaryota</taxon>
        <taxon>Viridiplantae</taxon>
        <taxon>Streptophyta</taxon>
        <taxon>Embryophyta</taxon>
        <taxon>Tracheophyta</taxon>
        <taxon>Spermatophyta</taxon>
        <taxon>Magnoliopsida</taxon>
        <taxon>eudicotyledons</taxon>
        <taxon>Gunneridae</taxon>
        <taxon>Pentapetalae</taxon>
        <taxon>rosids</taxon>
        <taxon>fabids</taxon>
        <taxon>Fabales</taxon>
        <taxon>Fabaceae</taxon>
        <taxon>Papilionoideae</taxon>
        <taxon>50 kb inversion clade</taxon>
        <taxon>NPAAA clade</taxon>
        <taxon>Hologalegina</taxon>
        <taxon>IRL clade</taxon>
        <taxon>Trifolieae</taxon>
        <taxon>Trifolium</taxon>
    </lineage>
</organism>
<sequence length="207" mass="24344">MREKTRERRRGGEAREGGKSYPNGRNYSKQGNRIKEGEVTTFYFTNFPEYLTVEDLWEKFARIWRVDEVFIPLKLDRKGKRFGFVRFWEIQNVEMLLRKIEDIWFDTYKLRANLALHQRGEQHPSRGKQPTTNTAVGKGVGGEVRHGVTFKQSVVKDVPLPQIADNGRTERRIPVPKRRLTEAQILEGTMEVDVIEENMTKFQKCWV</sequence>
<reference evidence="4 5" key="1">
    <citation type="journal article" date="2018" name="Front. Plant Sci.">
        <title>Red Clover (Trifolium pratense) and Zigzag Clover (T. medium) - A Picture of Genomic Similarities and Differences.</title>
        <authorList>
            <person name="Dluhosova J."/>
            <person name="Istvanek J."/>
            <person name="Nedelnik J."/>
            <person name="Repkova J."/>
        </authorList>
    </citation>
    <scope>NUCLEOTIDE SEQUENCE [LARGE SCALE GENOMIC DNA]</scope>
    <source>
        <strain evidence="5">cv. 10/8</strain>
        <tissue evidence="4">Leaf</tissue>
    </source>
</reference>
<evidence type="ECO:0000313" key="5">
    <source>
        <dbReference type="Proteomes" id="UP000265520"/>
    </source>
</evidence>
<evidence type="ECO:0000256" key="2">
    <source>
        <dbReference type="SAM" id="MobiDB-lite"/>
    </source>
</evidence>
<evidence type="ECO:0000259" key="3">
    <source>
        <dbReference type="PROSITE" id="PS50102"/>
    </source>
</evidence>
<comment type="caution">
    <text evidence="4">The sequence shown here is derived from an EMBL/GenBank/DDBJ whole genome shotgun (WGS) entry which is preliminary data.</text>
</comment>
<feature type="region of interest" description="Disordered" evidence="2">
    <location>
        <begin position="119"/>
        <end position="138"/>
    </location>
</feature>
<evidence type="ECO:0000313" key="4">
    <source>
        <dbReference type="EMBL" id="MCH99441.1"/>
    </source>
</evidence>